<keyword evidence="2" id="KW-0813">Transport</keyword>
<dbReference type="Pfam" id="PF00496">
    <property type="entry name" value="SBP_bac_5"/>
    <property type="match status" value="1"/>
</dbReference>
<dbReference type="GO" id="GO:0043190">
    <property type="term" value="C:ATP-binding cassette (ABC) transporter complex"/>
    <property type="evidence" value="ECO:0007669"/>
    <property type="project" value="InterPro"/>
</dbReference>
<dbReference type="InterPro" id="IPR030678">
    <property type="entry name" value="Peptide/Ni-bd"/>
</dbReference>
<evidence type="ECO:0000256" key="1">
    <source>
        <dbReference type="ARBA" id="ARBA00005695"/>
    </source>
</evidence>
<gene>
    <name evidence="7" type="ORF">A3C21_03920</name>
</gene>
<dbReference type="PANTHER" id="PTHR30290:SF9">
    <property type="entry name" value="OLIGOPEPTIDE-BINDING PROTEIN APPA"/>
    <property type="match status" value="1"/>
</dbReference>
<sequence>MEPDSYSEKSRGASALTKHRAMPHAARLESALRRFSPGERLLLYALSAMLAFSALGLLALANAATSVTIPARGGSLTEGLVGPVRFVNPLLALSGPDKDIGALVYSGLMRATPEGKLIPDLAERVEISEDGTVYTFTLRPALTFHDGAPLTSADVLFTIARAQDPEIKSARRADWEGVSAVAPDPRTVVFTLPHAYAPFLENATLGILPKHLWESVSAEEFPFSPLNTRPVGSGPYKVAGFDENATGAVTRYSFSSFDAFALGEAHIEKLHFLFYPNEEALIRAQNAGRVDGVAGISPSRVGDITRSDLRVARAPLPRTFGVFLNQNKNAVLAESSVRAALDSALDKQAIVDEVLKGYGVPLDGPVLPGALGVAAPAKPEALRGAASEPETGRAKRARDILSRGGWTWSDEEGVWKKKALILSFTLATGDEPSLAATAEAVASAWREAGIRVEVHVYP</sequence>
<reference evidence="7 8" key="1">
    <citation type="journal article" date="2016" name="Nat. Commun.">
        <title>Thousands of microbial genomes shed light on interconnected biogeochemical processes in an aquifer system.</title>
        <authorList>
            <person name="Anantharaman K."/>
            <person name="Brown C.T."/>
            <person name="Hug L.A."/>
            <person name="Sharon I."/>
            <person name="Castelle C.J."/>
            <person name="Probst A.J."/>
            <person name="Thomas B.C."/>
            <person name="Singh A."/>
            <person name="Wilkins M.J."/>
            <person name="Karaoz U."/>
            <person name="Brodie E.L."/>
            <person name="Williams K.H."/>
            <person name="Hubbard S.S."/>
            <person name="Banfield J.F."/>
        </authorList>
    </citation>
    <scope>NUCLEOTIDE SEQUENCE [LARGE SCALE GENOMIC DNA]</scope>
</reference>
<dbReference type="Proteomes" id="UP000178572">
    <property type="component" value="Unassembled WGS sequence"/>
</dbReference>
<dbReference type="SUPFAM" id="SSF53850">
    <property type="entry name" value="Periplasmic binding protein-like II"/>
    <property type="match status" value="1"/>
</dbReference>
<keyword evidence="5" id="KW-1133">Transmembrane helix</keyword>
<dbReference type="GO" id="GO:0042597">
    <property type="term" value="C:periplasmic space"/>
    <property type="evidence" value="ECO:0007669"/>
    <property type="project" value="UniProtKB-ARBA"/>
</dbReference>
<feature type="compositionally biased region" description="Basic and acidic residues" evidence="4">
    <location>
        <begin position="1"/>
        <end position="11"/>
    </location>
</feature>
<dbReference type="GO" id="GO:1904680">
    <property type="term" value="F:peptide transmembrane transporter activity"/>
    <property type="evidence" value="ECO:0007669"/>
    <property type="project" value="TreeGrafter"/>
</dbReference>
<comment type="similarity">
    <text evidence="1">Belongs to the bacterial solute-binding protein 5 family.</text>
</comment>
<dbReference type="Gene3D" id="3.90.76.10">
    <property type="entry name" value="Dipeptide-binding Protein, Domain 1"/>
    <property type="match status" value="1"/>
</dbReference>
<dbReference type="AlphaFoldDB" id="A0A1F6DZE1"/>
<dbReference type="PIRSF" id="PIRSF002741">
    <property type="entry name" value="MppA"/>
    <property type="match status" value="1"/>
</dbReference>
<comment type="caution">
    <text evidence="7">The sequence shown here is derived from an EMBL/GenBank/DDBJ whole genome shotgun (WGS) entry which is preliminary data.</text>
</comment>
<proteinExistence type="inferred from homology"/>
<evidence type="ECO:0000256" key="5">
    <source>
        <dbReference type="SAM" id="Phobius"/>
    </source>
</evidence>
<dbReference type="GO" id="GO:0015833">
    <property type="term" value="P:peptide transport"/>
    <property type="evidence" value="ECO:0007669"/>
    <property type="project" value="TreeGrafter"/>
</dbReference>
<dbReference type="Gene3D" id="3.40.190.10">
    <property type="entry name" value="Periplasmic binding protein-like II"/>
    <property type="match status" value="1"/>
</dbReference>
<evidence type="ECO:0000313" key="8">
    <source>
        <dbReference type="Proteomes" id="UP000178572"/>
    </source>
</evidence>
<name>A0A1F6DZE1_9BACT</name>
<evidence type="ECO:0000256" key="4">
    <source>
        <dbReference type="SAM" id="MobiDB-lite"/>
    </source>
</evidence>
<dbReference type="Gene3D" id="3.10.105.10">
    <property type="entry name" value="Dipeptide-binding Protein, Domain 3"/>
    <property type="match status" value="1"/>
</dbReference>
<organism evidence="7 8">
    <name type="scientific">Candidatus Kaiserbacteria bacterium RIFCSPHIGHO2_02_FULL_59_21</name>
    <dbReference type="NCBI Taxonomy" id="1798500"/>
    <lineage>
        <taxon>Bacteria</taxon>
        <taxon>Candidatus Kaiseribacteriota</taxon>
    </lineage>
</organism>
<dbReference type="InterPro" id="IPR039424">
    <property type="entry name" value="SBP_5"/>
</dbReference>
<protein>
    <recommendedName>
        <fullName evidence="6">Solute-binding protein family 5 domain-containing protein</fullName>
    </recommendedName>
</protein>
<evidence type="ECO:0000256" key="2">
    <source>
        <dbReference type="ARBA" id="ARBA00022448"/>
    </source>
</evidence>
<keyword evidence="5" id="KW-0812">Transmembrane</keyword>
<dbReference type="InterPro" id="IPR000914">
    <property type="entry name" value="SBP_5_dom"/>
</dbReference>
<feature type="region of interest" description="Disordered" evidence="4">
    <location>
        <begin position="1"/>
        <end position="21"/>
    </location>
</feature>
<feature type="domain" description="Solute-binding protein family 5" evidence="6">
    <location>
        <begin position="116"/>
        <end position="457"/>
    </location>
</feature>
<accession>A0A1F6DZE1</accession>
<dbReference type="STRING" id="1798500.A3C21_03920"/>
<evidence type="ECO:0000259" key="6">
    <source>
        <dbReference type="Pfam" id="PF00496"/>
    </source>
</evidence>
<feature type="transmembrane region" description="Helical" evidence="5">
    <location>
        <begin position="41"/>
        <end position="61"/>
    </location>
</feature>
<dbReference type="PANTHER" id="PTHR30290">
    <property type="entry name" value="PERIPLASMIC BINDING COMPONENT OF ABC TRANSPORTER"/>
    <property type="match status" value="1"/>
</dbReference>
<keyword evidence="5" id="KW-0472">Membrane</keyword>
<feature type="non-terminal residue" evidence="7">
    <location>
        <position position="458"/>
    </location>
</feature>
<evidence type="ECO:0000256" key="3">
    <source>
        <dbReference type="ARBA" id="ARBA00022729"/>
    </source>
</evidence>
<evidence type="ECO:0000313" key="7">
    <source>
        <dbReference type="EMBL" id="OGG66805.1"/>
    </source>
</evidence>
<keyword evidence="3" id="KW-0732">Signal</keyword>
<dbReference type="EMBL" id="MFLN01000037">
    <property type="protein sequence ID" value="OGG66805.1"/>
    <property type="molecule type" value="Genomic_DNA"/>
</dbReference>